<feature type="binding site" evidence="6">
    <location>
        <position position="132"/>
    </location>
    <ligand>
        <name>Fe cation</name>
        <dbReference type="ChEBI" id="CHEBI:24875"/>
        <note>catalytic</note>
    </ligand>
</feature>
<dbReference type="RefSeq" id="WP_183778561.1">
    <property type="nucleotide sequence ID" value="NZ_JACIBS010000001.1"/>
</dbReference>
<keyword evidence="5 6" id="KW-0408">Iron</keyword>
<dbReference type="InterPro" id="IPR010300">
    <property type="entry name" value="CDO_1"/>
</dbReference>
<protein>
    <submittedName>
        <fullName evidence="7">Putative metal-dependent enzyme (Double-stranded beta helix superfamily)</fullName>
    </submittedName>
</protein>
<name>A0A839XL58_9PSEU</name>
<dbReference type="PANTHER" id="PTHR12918:SF1">
    <property type="entry name" value="CYSTEINE DIOXYGENASE TYPE 1"/>
    <property type="match status" value="1"/>
</dbReference>
<dbReference type="PANTHER" id="PTHR12918">
    <property type="entry name" value="CYSTEINE DIOXYGENASE"/>
    <property type="match status" value="1"/>
</dbReference>
<dbReference type="CDD" id="cd10548">
    <property type="entry name" value="cupin_CDO"/>
    <property type="match status" value="1"/>
</dbReference>
<keyword evidence="8" id="KW-1185">Reference proteome</keyword>
<accession>A0A839XL58</accession>
<dbReference type="Proteomes" id="UP000564573">
    <property type="component" value="Unassembled WGS sequence"/>
</dbReference>
<organism evidence="7 8">
    <name type="scientific">Prauserella sediminis</name>
    <dbReference type="NCBI Taxonomy" id="577680"/>
    <lineage>
        <taxon>Bacteria</taxon>
        <taxon>Bacillati</taxon>
        <taxon>Actinomycetota</taxon>
        <taxon>Actinomycetes</taxon>
        <taxon>Pseudonocardiales</taxon>
        <taxon>Pseudonocardiaceae</taxon>
        <taxon>Prauserella</taxon>
        <taxon>Prauserella salsuginis group</taxon>
    </lineage>
</organism>
<proteinExistence type="inferred from homology"/>
<evidence type="ECO:0000256" key="3">
    <source>
        <dbReference type="ARBA" id="ARBA00022964"/>
    </source>
</evidence>
<evidence type="ECO:0000256" key="1">
    <source>
        <dbReference type="ARBA" id="ARBA00006622"/>
    </source>
</evidence>
<feature type="binding site" evidence="6">
    <location>
        <position position="76"/>
    </location>
    <ligand>
        <name>Fe cation</name>
        <dbReference type="ChEBI" id="CHEBI:24875"/>
        <note>catalytic</note>
    </ligand>
</feature>
<feature type="binding site" evidence="6">
    <location>
        <position position="74"/>
    </location>
    <ligand>
        <name>Fe cation</name>
        <dbReference type="ChEBI" id="CHEBI:24875"/>
        <note>catalytic</note>
    </ligand>
</feature>
<dbReference type="AlphaFoldDB" id="A0A839XL58"/>
<dbReference type="SUPFAM" id="SSF51182">
    <property type="entry name" value="RmlC-like cupins"/>
    <property type="match status" value="1"/>
</dbReference>
<reference evidence="7 8" key="1">
    <citation type="submission" date="2020-08" db="EMBL/GenBank/DDBJ databases">
        <title>Sequencing the genomes of 1000 actinobacteria strains.</title>
        <authorList>
            <person name="Klenk H.-P."/>
        </authorList>
    </citation>
    <scope>NUCLEOTIDE SEQUENCE [LARGE SCALE GENOMIC DNA]</scope>
    <source>
        <strain evidence="7 8">DSM 45267</strain>
    </source>
</reference>
<dbReference type="GO" id="GO:0008198">
    <property type="term" value="F:ferrous iron binding"/>
    <property type="evidence" value="ECO:0007669"/>
    <property type="project" value="TreeGrafter"/>
</dbReference>
<evidence type="ECO:0000256" key="6">
    <source>
        <dbReference type="PIRSR" id="PIRSR610300-51"/>
    </source>
</evidence>
<dbReference type="Pfam" id="PF05995">
    <property type="entry name" value="CDO_I"/>
    <property type="match status" value="1"/>
</dbReference>
<dbReference type="EMBL" id="JACIBS010000001">
    <property type="protein sequence ID" value="MBB3661473.1"/>
    <property type="molecule type" value="Genomic_DNA"/>
</dbReference>
<keyword evidence="2 6" id="KW-0479">Metal-binding</keyword>
<keyword evidence="3" id="KW-0223">Dioxygenase</keyword>
<evidence type="ECO:0000256" key="2">
    <source>
        <dbReference type="ARBA" id="ARBA00022723"/>
    </source>
</evidence>
<evidence type="ECO:0000256" key="4">
    <source>
        <dbReference type="ARBA" id="ARBA00023002"/>
    </source>
</evidence>
<dbReference type="Gene3D" id="2.60.120.10">
    <property type="entry name" value="Jelly Rolls"/>
    <property type="match status" value="1"/>
</dbReference>
<evidence type="ECO:0000256" key="5">
    <source>
        <dbReference type="ARBA" id="ARBA00023004"/>
    </source>
</evidence>
<dbReference type="InterPro" id="IPR014710">
    <property type="entry name" value="RmlC-like_jellyroll"/>
</dbReference>
<sequence>MFAVPENTVALPESPARVARHPVRVARDYALDRDRWRTLLRYDPDERFAALIDRTDGDEVWLLSWLPGQYTGVHDHGFATGAFTVVSGTLTETVRRRAAGEDAGTGAAGHTAAEVHTLGEGQSRVFGPGYVHEVRNDGPDPAISVHVYRAEGRTVRPVHVDPLAGSVSEPG</sequence>
<evidence type="ECO:0000313" key="8">
    <source>
        <dbReference type="Proteomes" id="UP000564573"/>
    </source>
</evidence>
<dbReference type="InterPro" id="IPR011051">
    <property type="entry name" value="RmlC_Cupin_sf"/>
</dbReference>
<gene>
    <name evidence="7" type="ORF">FB384_000377</name>
</gene>
<comment type="caution">
    <text evidence="7">The sequence shown here is derived from an EMBL/GenBank/DDBJ whole genome shotgun (WGS) entry which is preliminary data.</text>
</comment>
<dbReference type="GO" id="GO:0016702">
    <property type="term" value="F:oxidoreductase activity, acting on single donors with incorporation of molecular oxygen, incorporation of two atoms of oxygen"/>
    <property type="evidence" value="ECO:0007669"/>
    <property type="project" value="InterPro"/>
</dbReference>
<comment type="similarity">
    <text evidence="1">Belongs to the cysteine dioxygenase family.</text>
</comment>
<evidence type="ECO:0000313" key="7">
    <source>
        <dbReference type="EMBL" id="MBB3661473.1"/>
    </source>
</evidence>
<keyword evidence="4" id="KW-0560">Oxidoreductase</keyword>